<dbReference type="SMART" id="SM00367">
    <property type="entry name" value="LRR_CC"/>
    <property type="match status" value="5"/>
</dbReference>
<evidence type="ECO:0000259" key="5">
    <source>
        <dbReference type="Pfam" id="PF18791"/>
    </source>
</evidence>
<evidence type="ECO:0000313" key="7">
    <source>
        <dbReference type="Proteomes" id="UP000836841"/>
    </source>
</evidence>
<dbReference type="Pfam" id="PF18791">
    <property type="entry name" value="Transp_inhibit"/>
    <property type="match status" value="1"/>
</dbReference>
<dbReference type="EMBL" id="OU466862">
    <property type="protein sequence ID" value="CAH2070581.1"/>
    <property type="molecule type" value="Genomic_DNA"/>
</dbReference>
<dbReference type="InterPro" id="IPR032675">
    <property type="entry name" value="LRR_dom_sf"/>
</dbReference>
<dbReference type="Gene3D" id="3.80.10.10">
    <property type="entry name" value="Ribonuclease Inhibitor"/>
    <property type="match status" value="1"/>
</dbReference>
<dbReference type="AlphaFoldDB" id="A0AAU9SVC0"/>
<dbReference type="GO" id="GO:0019005">
    <property type="term" value="C:SCF ubiquitin ligase complex"/>
    <property type="evidence" value="ECO:0007669"/>
    <property type="project" value="TreeGrafter"/>
</dbReference>
<keyword evidence="1" id="KW-0927">Auxin signaling pathway</keyword>
<evidence type="ECO:0000313" key="6">
    <source>
        <dbReference type="EMBL" id="CAH2070581.1"/>
    </source>
</evidence>
<evidence type="ECO:0000256" key="3">
    <source>
        <dbReference type="SAM" id="MobiDB-lite"/>
    </source>
</evidence>
<dbReference type="PANTHER" id="PTHR16134">
    <property type="entry name" value="F-BOX/TPR REPEAT PROTEIN POF3"/>
    <property type="match status" value="1"/>
</dbReference>
<proteinExistence type="predicted"/>
<comment type="subunit">
    <text evidence="2">Part of a SCF (SKP1-cullin-F-box) protein ligase complex. May interact with auxin and auxin-responsive proteins.</text>
</comment>
<gene>
    <name evidence="6" type="ORF">TAV2_LOCUS22146</name>
</gene>
<dbReference type="Proteomes" id="UP000836841">
    <property type="component" value="Chromosome 6"/>
</dbReference>
<dbReference type="InterPro" id="IPR041101">
    <property type="entry name" value="Transp_inhibit"/>
</dbReference>
<accession>A0AAU9SVC0</accession>
<protein>
    <recommendedName>
        <fullName evidence="8">Transport inhibitor response 1</fullName>
    </recommendedName>
</protein>
<dbReference type="GO" id="GO:0009734">
    <property type="term" value="P:auxin-activated signaling pathway"/>
    <property type="evidence" value="ECO:0007669"/>
    <property type="project" value="UniProtKB-KW"/>
</dbReference>
<name>A0AAU9SVC0_THLAR</name>
<organism evidence="6 7">
    <name type="scientific">Thlaspi arvense</name>
    <name type="common">Field penny-cress</name>
    <dbReference type="NCBI Taxonomy" id="13288"/>
    <lineage>
        <taxon>Eukaryota</taxon>
        <taxon>Viridiplantae</taxon>
        <taxon>Streptophyta</taxon>
        <taxon>Embryophyta</taxon>
        <taxon>Tracheophyta</taxon>
        <taxon>Spermatophyta</taxon>
        <taxon>Magnoliopsida</taxon>
        <taxon>eudicotyledons</taxon>
        <taxon>Gunneridae</taxon>
        <taxon>Pentapetalae</taxon>
        <taxon>rosids</taxon>
        <taxon>malvids</taxon>
        <taxon>Brassicales</taxon>
        <taxon>Brassicaceae</taxon>
        <taxon>Thlaspideae</taxon>
        <taxon>Thlaspi</taxon>
    </lineage>
</organism>
<feature type="domain" description="Transport inhibitor response 1" evidence="5">
    <location>
        <begin position="126"/>
        <end position="172"/>
    </location>
</feature>
<feature type="domain" description="COI1 F-box" evidence="4">
    <location>
        <begin position="67"/>
        <end position="106"/>
    </location>
</feature>
<evidence type="ECO:0000259" key="4">
    <source>
        <dbReference type="Pfam" id="PF18511"/>
    </source>
</evidence>
<feature type="non-terminal residue" evidence="6">
    <location>
        <position position="613"/>
    </location>
</feature>
<evidence type="ECO:0000256" key="2">
    <source>
        <dbReference type="ARBA" id="ARBA00064183"/>
    </source>
</evidence>
<reference evidence="6 7" key="1">
    <citation type="submission" date="2022-03" db="EMBL/GenBank/DDBJ databases">
        <authorList>
            <person name="Nunn A."/>
            <person name="Chopra R."/>
            <person name="Nunn A."/>
            <person name="Contreras Garrido A."/>
        </authorList>
    </citation>
    <scope>NUCLEOTIDE SEQUENCE [LARGE SCALE GENOMIC DNA]</scope>
</reference>
<dbReference type="SUPFAM" id="SSF52047">
    <property type="entry name" value="RNI-like"/>
    <property type="match status" value="1"/>
</dbReference>
<dbReference type="GO" id="GO:0031146">
    <property type="term" value="P:SCF-dependent proteasomal ubiquitin-dependent protein catabolic process"/>
    <property type="evidence" value="ECO:0007669"/>
    <property type="project" value="TreeGrafter"/>
</dbReference>
<dbReference type="CDD" id="cd22159">
    <property type="entry name" value="F-box_AtTIR1-like"/>
    <property type="match status" value="1"/>
</dbReference>
<dbReference type="Gene3D" id="1.20.1280.50">
    <property type="match status" value="1"/>
</dbReference>
<dbReference type="PANTHER" id="PTHR16134:SF36">
    <property type="entry name" value="TRANSPORT INHIBITOR RESPONSE 1-LIKE PROTEIN"/>
    <property type="match status" value="1"/>
</dbReference>
<sequence length="613" mass="68639">KANQSPLYMTQDRTEMSEDDDDQSPPSDLRSEPPCSSSSSAVDSTPNKSRNCISSSGTMTASQPFPDHVLENVLENVLQFLDSRCDRNSASLVCKSWWKVEALTRSEVFIGNCYALSPARLTQRFKRVRSLVLKGKPRFADFNLMPPDWGANFAPWVSTMAKAYPWLEKVDLKRMFVTDDDLALLAESFPGFKELILVCCEGFGTSGIALVANKCRKLKVLDLIESEVTDDEIDWISCFPEDVTSLESLAFDCVEAPINFKALEGLVGRSPFLRKLRLNRFVSLEELHRLLLGAPQLTCLGTGSFSHDNGAHQSEPEPDYAAAFRACKSVVCLSGFRELMPEYLPAIFPVCANLTSLNFSYANISPDMFKPIIHNCHKLQVFWVCILLDLCLHDSEGPVSELGLQAISEGCRNLESILYFCQRMTNAAVIAMSENCPELTVFRLCIMGRHRPDHVTGKPMDEGFGAIVKNCKKLTRLAVSGLLTDQAFRYMGEYGKLIRTLSVAFAGDSDMALRHVLEGCPRLQKLEIRDSPFGDVALRCGMHRYYNMRFVWMSACSLSKSCCKDVARAMQNLVVEVIGSDDDDDNRDYVETLYMYRSLDGPRKDAPKFVTIL</sequence>
<dbReference type="Pfam" id="PF18511">
    <property type="entry name" value="F-box_5"/>
    <property type="match status" value="1"/>
</dbReference>
<dbReference type="InterPro" id="IPR041567">
    <property type="entry name" value="COI1_F-box"/>
</dbReference>
<keyword evidence="7" id="KW-1185">Reference proteome</keyword>
<dbReference type="InterPro" id="IPR006553">
    <property type="entry name" value="Leu-rich_rpt_Cys-con_subtyp"/>
</dbReference>
<feature type="region of interest" description="Disordered" evidence="3">
    <location>
        <begin position="1"/>
        <end position="59"/>
    </location>
</feature>
<feature type="compositionally biased region" description="Polar residues" evidence="3">
    <location>
        <begin position="41"/>
        <end position="59"/>
    </location>
</feature>
<evidence type="ECO:0008006" key="8">
    <source>
        <dbReference type="Google" id="ProtNLM"/>
    </source>
</evidence>
<evidence type="ECO:0000256" key="1">
    <source>
        <dbReference type="ARBA" id="ARBA00023294"/>
    </source>
</evidence>
<dbReference type="FunFam" id="1.20.1280.50:FF:000028">
    <property type="entry name" value="Transport inhibitor response 1-like protein"/>
    <property type="match status" value="1"/>
</dbReference>